<dbReference type="GO" id="GO:0004813">
    <property type="term" value="F:alanine-tRNA ligase activity"/>
    <property type="evidence" value="ECO:0007669"/>
    <property type="project" value="InterPro"/>
</dbReference>
<sequence length="206" mass="23901">MLFIENSYLKKFETKIKKIENKNIILEKTAFYAKSGGQPGDIGKLIFNENEINIVDTIYDYEKNILHVCEDTNDLKVGEEINGKINWNIRHKHMRMHSALHLLCSLIPYDVTGGQISFEKSRLDFNVENKIEKEEIENKINQLIQEDHEISFHWITNEELDKQPELVRTMSVKPPRTNNKIRLVKIGNIDLQPCGGTHVKSTKEIG</sequence>
<evidence type="ECO:0000259" key="5">
    <source>
        <dbReference type="PROSITE" id="PS50860"/>
    </source>
</evidence>
<evidence type="ECO:0000256" key="1">
    <source>
        <dbReference type="ARBA" id="ARBA00001947"/>
    </source>
</evidence>
<evidence type="ECO:0000256" key="2">
    <source>
        <dbReference type="ARBA" id="ARBA00004496"/>
    </source>
</evidence>
<dbReference type="InterPro" id="IPR018164">
    <property type="entry name" value="Ala-tRNA-synth_IIc_N"/>
</dbReference>
<proteinExistence type="predicted"/>
<feature type="non-terminal residue" evidence="6">
    <location>
        <position position="206"/>
    </location>
</feature>
<dbReference type="SUPFAM" id="SSF50447">
    <property type="entry name" value="Translation proteins"/>
    <property type="match status" value="1"/>
</dbReference>
<dbReference type="InterPro" id="IPR051335">
    <property type="entry name" value="Alanyl-tRNA_Editing_Enzymes"/>
</dbReference>
<name>A0A382HYD2_9ZZZZ</name>
<dbReference type="SUPFAM" id="SSF55186">
    <property type="entry name" value="ThrRS/AlaRS common domain"/>
    <property type="match status" value="1"/>
</dbReference>
<dbReference type="InterPro" id="IPR018163">
    <property type="entry name" value="Thr/Ala-tRNA-synth_IIc_edit"/>
</dbReference>
<organism evidence="6">
    <name type="scientific">marine metagenome</name>
    <dbReference type="NCBI Taxonomy" id="408172"/>
    <lineage>
        <taxon>unclassified sequences</taxon>
        <taxon>metagenomes</taxon>
        <taxon>ecological metagenomes</taxon>
    </lineage>
</organism>
<dbReference type="PROSITE" id="PS50860">
    <property type="entry name" value="AA_TRNA_LIGASE_II_ALA"/>
    <property type="match status" value="1"/>
</dbReference>
<dbReference type="InterPro" id="IPR012947">
    <property type="entry name" value="tRNA_SAD"/>
</dbReference>
<dbReference type="GO" id="GO:0002161">
    <property type="term" value="F:aminoacyl-tRNA deacylase activity"/>
    <property type="evidence" value="ECO:0007669"/>
    <property type="project" value="UniProtKB-ARBA"/>
</dbReference>
<dbReference type="GO" id="GO:0005524">
    <property type="term" value="F:ATP binding"/>
    <property type="evidence" value="ECO:0007669"/>
    <property type="project" value="InterPro"/>
</dbReference>
<dbReference type="AlphaFoldDB" id="A0A382HYD2"/>
<evidence type="ECO:0000256" key="4">
    <source>
        <dbReference type="ARBA" id="ARBA00022833"/>
    </source>
</evidence>
<dbReference type="GO" id="GO:0046872">
    <property type="term" value="F:metal ion binding"/>
    <property type="evidence" value="ECO:0007669"/>
    <property type="project" value="UniProtKB-KW"/>
</dbReference>
<comment type="subcellular location">
    <subcellularLocation>
        <location evidence="2">Cytoplasm</location>
    </subcellularLocation>
</comment>
<dbReference type="GO" id="GO:0006419">
    <property type="term" value="P:alanyl-tRNA aminoacylation"/>
    <property type="evidence" value="ECO:0007669"/>
    <property type="project" value="InterPro"/>
</dbReference>
<accession>A0A382HYD2</accession>
<reference evidence="6" key="1">
    <citation type="submission" date="2018-05" db="EMBL/GenBank/DDBJ databases">
        <authorList>
            <person name="Lanie J.A."/>
            <person name="Ng W.-L."/>
            <person name="Kazmierczak K.M."/>
            <person name="Andrzejewski T.M."/>
            <person name="Davidsen T.M."/>
            <person name="Wayne K.J."/>
            <person name="Tettelin H."/>
            <person name="Glass J.I."/>
            <person name="Rusch D."/>
            <person name="Podicherti R."/>
            <person name="Tsui H.-C.T."/>
            <person name="Winkler M.E."/>
        </authorList>
    </citation>
    <scope>NUCLEOTIDE SEQUENCE</scope>
</reference>
<evidence type="ECO:0000313" key="6">
    <source>
        <dbReference type="EMBL" id="SVB91633.1"/>
    </source>
</evidence>
<dbReference type="GO" id="GO:0003676">
    <property type="term" value="F:nucleic acid binding"/>
    <property type="evidence" value="ECO:0007669"/>
    <property type="project" value="InterPro"/>
</dbReference>
<gene>
    <name evidence="6" type="ORF">METZ01_LOCUS244487</name>
</gene>
<evidence type="ECO:0000256" key="3">
    <source>
        <dbReference type="ARBA" id="ARBA00022723"/>
    </source>
</evidence>
<dbReference type="InterPro" id="IPR009000">
    <property type="entry name" value="Transl_B-barrel_sf"/>
</dbReference>
<dbReference type="Pfam" id="PF01411">
    <property type="entry name" value="tRNA-synt_2c"/>
    <property type="match status" value="1"/>
</dbReference>
<dbReference type="Gene3D" id="2.40.30.130">
    <property type="match status" value="1"/>
</dbReference>
<dbReference type="EMBL" id="UINC01063713">
    <property type="protein sequence ID" value="SVB91633.1"/>
    <property type="molecule type" value="Genomic_DNA"/>
</dbReference>
<protein>
    <recommendedName>
        <fullName evidence="5">Alanyl-transfer RNA synthetases family profile domain-containing protein</fullName>
    </recommendedName>
</protein>
<dbReference type="InterPro" id="IPR018165">
    <property type="entry name" value="Ala-tRNA-synth_IIc_core"/>
</dbReference>
<comment type="cofactor">
    <cofactor evidence="1">
        <name>Zn(2+)</name>
        <dbReference type="ChEBI" id="CHEBI:29105"/>
    </cofactor>
</comment>
<dbReference type="PANTHER" id="PTHR43462:SF1">
    <property type="entry name" value="ALANYL-TRNA EDITING PROTEIN AARSD1"/>
    <property type="match status" value="1"/>
</dbReference>
<keyword evidence="4" id="KW-0862">Zinc</keyword>
<dbReference type="Pfam" id="PF07973">
    <property type="entry name" value="tRNA_SAD"/>
    <property type="match status" value="1"/>
</dbReference>
<dbReference type="Gene3D" id="3.30.980.10">
    <property type="entry name" value="Threonyl-trna Synthetase, Chain A, domain 2"/>
    <property type="match status" value="1"/>
</dbReference>
<keyword evidence="3" id="KW-0479">Metal-binding</keyword>
<feature type="domain" description="Alanyl-transfer RNA synthetases family profile" evidence="5">
    <location>
        <begin position="1"/>
        <end position="206"/>
    </location>
</feature>
<dbReference type="PANTHER" id="PTHR43462">
    <property type="entry name" value="ALANYL-TRNA EDITING PROTEIN"/>
    <property type="match status" value="1"/>
</dbReference>
<dbReference type="GO" id="GO:0005737">
    <property type="term" value="C:cytoplasm"/>
    <property type="evidence" value="ECO:0007669"/>
    <property type="project" value="UniProtKB-SubCell"/>
</dbReference>